<dbReference type="Gene3D" id="3.60.10.10">
    <property type="entry name" value="Endonuclease/exonuclease/phosphatase"/>
    <property type="match status" value="1"/>
</dbReference>
<keyword evidence="2" id="KW-1185">Reference proteome</keyword>
<sequence>MTSAKEASWSRTLNVGTLNGKSRELADLVERKNIQTMCLQETRWKGEKAKEIGNGVKIFYKGEDSEKNGVSIAISESIKDSVSAVRRVSDRIMSLRMETKVVCWTTISVYAPQTGCPEKDKDEFFVALDDVIKSVPDDDFLTIAGDLNGHVGSDRRGLERVHGG</sequence>
<evidence type="ECO:0000313" key="1">
    <source>
        <dbReference type="EMBL" id="VDL83782.1"/>
    </source>
</evidence>
<dbReference type="STRING" id="27835.A0A0N4YS23"/>
<accession>A0A0N4YS23</accession>
<proteinExistence type="predicted"/>
<dbReference type="EMBL" id="UYSL01024739">
    <property type="protein sequence ID" value="VDL83782.1"/>
    <property type="molecule type" value="Genomic_DNA"/>
</dbReference>
<dbReference type="PANTHER" id="PTHR23227">
    <property type="entry name" value="BUCENTAUR RELATED"/>
    <property type="match status" value="1"/>
</dbReference>
<evidence type="ECO:0000313" key="2">
    <source>
        <dbReference type="Proteomes" id="UP000271162"/>
    </source>
</evidence>
<gene>
    <name evidence="1" type="ORF">NBR_LOCUS20046</name>
</gene>
<dbReference type="Proteomes" id="UP000271162">
    <property type="component" value="Unassembled WGS sequence"/>
</dbReference>
<dbReference type="AlphaFoldDB" id="A0A0N4YS23"/>
<protein>
    <submittedName>
        <fullName evidence="3">Endo/exonuclease/phosphatase domain-containing protein</fullName>
    </submittedName>
</protein>
<dbReference type="WBParaSite" id="NBR_0002004501-mRNA-1">
    <property type="protein sequence ID" value="NBR_0002004501-mRNA-1"/>
    <property type="gene ID" value="NBR_0002004501"/>
</dbReference>
<dbReference type="PANTHER" id="PTHR23227:SF83">
    <property type="entry name" value="ENDONUCLEASE_EXONUCLEASE_PHOSPHATASE DOMAIN-CONTAINING PROTEIN"/>
    <property type="match status" value="1"/>
</dbReference>
<name>A0A0N4YS23_NIPBR</name>
<reference evidence="1 2" key="2">
    <citation type="submission" date="2018-11" db="EMBL/GenBank/DDBJ databases">
        <authorList>
            <consortium name="Pathogen Informatics"/>
        </authorList>
    </citation>
    <scope>NUCLEOTIDE SEQUENCE [LARGE SCALE GENOMIC DNA]</scope>
</reference>
<dbReference type="OMA" id="ISKWLMI"/>
<evidence type="ECO:0000313" key="3">
    <source>
        <dbReference type="WBParaSite" id="NBR_0002004501-mRNA-1"/>
    </source>
</evidence>
<dbReference type="CDD" id="cd09076">
    <property type="entry name" value="L1-EN"/>
    <property type="match status" value="1"/>
</dbReference>
<reference evidence="3" key="1">
    <citation type="submission" date="2017-02" db="UniProtKB">
        <authorList>
            <consortium name="WormBaseParasite"/>
        </authorList>
    </citation>
    <scope>IDENTIFICATION</scope>
</reference>
<dbReference type="InterPro" id="IPR027124">
    <property type="entry name" value="Swc5/CFDP1/2"/>
</dbReference>
<dbReference type="InterPro" id="IPR036691">
    <property type="entry name" value="Endo/exonu/phosph_ase_sf"/>
</dbReference>
<organism evidence="3">
    <name type="scientific">Nippostrongylus brasiliensis</name>
    <name type="common">Rat hookworm</name>
    <dbReference type="NCBI Taxonomy" id="27835"/>
    <lineage>
        <taxon>Eukaryota</taxon>
        <taxon>Metazoa</taxon>
        <taxon>Ecdysozoa</taxon>
        <taxon>Nematoda</taxon>
        <taxon>Chromadorea</taxon>
        <taxon>Rhabditida</taxon>
        <taxon>Rhabditina</taxon>
        <taxon>Rhabditomorpha</taxon>
        <taxon>Strongyloidea</taxon>
        <taxon>Heligmosomidae</taxon>
        <taxon>Nippostrongylus</taxon>
    </lineage>
</organism>
<dbReference type="SUPFAM" id="SSF56219">
    <property type="entry name" value="DNase I-like"/>
    <property type="match status" value="1"/>
</dbReference>